<organism evidence="2 3">
    <name type="scientific">Colwellia maritima</name>
    <dbReference type="NCBI Taxonomy" id="2912588"/>
    <lineage>
        <taxon>Bacteria</taxon>
        <taxon>Pseudomonadati</taxon>
        <taxon>Pseudomonadota</taxon>
        <taxon>Gammaproteobacteria</taxon>
        <taxon>Alteromonadales</taxon>
        <taxon>Colwelliaceae</taxon>
        <taxon>Colwellia</taxon>
    </lineage>
</organism>
<dbReference type="RefSeq" id="WP_242286531.1">
    <property type="nucleotide sequence ID" value="NZ_JAKKSL010000002.1"/>
</dbReference>
<dbReference type="EMBL" id="JAKKSL010000002">
    <property type="protein sequence ID" value="MCI2284074.1"/>
    <property type="molecule type" value="Genomic_DNA"/>
</dbReference>
<dbReference type="CDD" id="cd07067">
    <property type="entry name" value="HP_PGM_like"/>
    <property type="match status" value="1"/>
</dbReference>
<dbReference type="SUPFAM" id="SSF53254">
    <property type="entry name" value="Phosphoglycerate mutase-like"/>
    <property type="match status" value="1"/>
</dbReference>
<dbReference type="Pfam" id="PF00300">
    <property type="entry name" value="His_Phos_1"/>
    <property type="match status" value="1"/>
</dbReference>
<dbReference type="PANTHER" id="PTHR46517:SF1">
    <property type="entry name" value="FRUCTOSE-2,6-BISPHOSPHATASE TIGAR"/>
    <property type="match status" value="1"/>
</dbReference>
<keyword evidence="3" id="KW-1185">Reference proteome</keyword>
<protein>
    <submittedName>
        <fullName evidence="2">Histidine phosphatase family protein</fullName>
    </submittedName>
</protein>
<dbReference type="Proteomes" id="UP001139646">
    <property type="component" value="Unassembled WGS sequence"/>
</dbReference>
<proteinExistence type="predicted"/>
<keyword evidence="1" id="KW-0378">Hydrolase</keyword>
<reference evidence="2" key="1">
    <citation type="submission" date="2022-01" db="EMBL/GenBank/DDBJ databases">
        <title>Colwellia maritima, isolated from seawater.</title>
        <authorList>
            <person name="Kristyanto S."/>
            <person name="Jung J."/>
            <person name="Jeon C.O."/>
        </authorList>
    </citation>
    <scope>NUCLEOTIDE SEQUENCE</scope>
    <source>
        <strain evidence="2">MSW7</strain>
    </source>
</reference>
<dbReference type="Gene3D" id="3.40.50.1240">
    <property type="entry name" value="Phosphoglycerate mutase-like"/>
    <property type="match status" value="1"/>
</dbReference>
<accession>A0ABS9X1I4</accession>
<dbReference type="InterPro" id="IPR051695">
    <property type="entry name" value="Phosphoglycerate_Mutase"/>
</dbReference>
<sequence length="213" mass="24083">MTNKKSALMPVGEGILYLLRHGEIRTPGILAGKTNVSLSDVGMKQLSQATESLQDINHCISSPLIRCHAWAKEYCQQHNLSLDVDNQLQEMDFGDWDGQRYQSLWDMPKQAETSSIGDFWQNPWQHQPPNGEMMASFVSRVDSWWQDYCADKPLQNTLVVTHAGVIKYLLAKVLNLPIPGTVHMASIDVPYASLIKISLYRDELGKVWSKLVL</sequence>
<evidence type="ECO:0000313" key="3">
    <source>
        <dbReference type="Proteomes" id="UP001139646"/>
    </source>
</evidence>
<dbReference type="SMART" id="SM00855">
    <property type="entry name" value="PGAM"/>
    <property type="match status" value="1"/>
</dbReference>
<evidence type="ECO:0000313" key="2">
    <source>
        <dbReference type="EMBL" id="MCI2284074.1"/>
    </source>
</evidence>
<dbReference type="PANTHER" id="PTHR46517">
    <property type="entry name" value="FRUCTOSE-2,6-BISPHOSPHATASE TIGAR"/>
    <property type="match status" value="1"/>
</dbReference>
<dbReference type="InterPro" id="IPR013078">
    <property type="entry name" value="His_Pase_superF_clade-1"/>
</dbReference>
<dbReference type="InterPro" id="IPR029033">
    <property type="entry name" value="His_PPase_superfam"/>
</dbReference>
<comment type="caution">
    <text evidence="2">The sequence shown here is derived from an EMBL/GenBank/DDBJ whole genome shotgun (WGS) entry which is preliminary data.</text>
</comment>
<name>A0ABS9X1I4_9GAMM</name>
<gene>
    <name evidence="2" type="ORF">L3081_12605</name>
</gene>
<evidence type="ECO:0000256" key="1">
    <source>
        <dbReference type="ARBA" id="ARBA00022801"/>
    </source>
</evidence>